<comment type="catalytic activity">
    <reaction evidence="1">
        <text>Thiol-dependent hydrolysis of ester, thioester, amide, peptide and isopeptide bonds formed by the C-terminal Gly of ubiquitin (a 76-residue protein attached to proteins as an intracellular targeting signal).</text>
        <dbReference type="EC" id="3.4.19.12"/>
    </reaction>
</comment>
<dbReference type="EnsemblMetazoa" id="HelroT88096">
    <property type="protein sequence ID" value="HelroP88096"/>
    <property type="gene ID" value="HelroG88096"/>
</dbReference>
<dbReference type="EMBL" id="KB097587">
    <property type="protein sequence ID" value="ESN93865.1"/>
    <property type="molecule type" value="Genomic_DNA"/>
</dbReference>
<dbReference type="Pfam" id="PF00443">
    <property type="entry name" value="UCH"/>
    <property type="match status" value="1"/>
</dbReference>
<dbReference type="PROSITE" id="PS50235">
    <property type="entry name" value="USP_3"/>
    <property type="match status" value="1"/>
</dbReference>
<name>T1G6Y5_HELRO</name>
<dbReference type="InterPro" id="IPR001394">
    <property type="entry name" value="Peptidase_C19_UCH"/>
</dbReference>
<dbReference type="eggNOG" id="KOG1868">
    <property type="taxonomic scope" value="Eukaryota"/>
</dbReference>
<reference evidence="4 6" key="2">
    <citation type="journal article" date="2013" name="Nature">
        <title>Insights into bilaterian evolution from three spiralian genomes.</title>
        <authorList>
            <person name="Simakov O."/>
            <person name="Marletaz F."/>
            <person name="Cho S.J."/>
            <person name="Edsinger-Gonzales E."/>
            <person name="Havlak P."/>
            <person name="Hellsten U."/>
            <person name="Kuo D.H."/>
            <person name="Larsson T."/>
            <person name="Lv J."/>
            <person name="Arendt D."/>
            <person name="Savage R."/>
            <person name="Osoegawa K."/>
            <person name="de Jong P."/>
            <person name="Grimwood J."/>
            <person name="Chapman J.A."/>
            <person name="Shapiro H."/>
            <person name="Aerts A."/>
            <person name="Otillar R.P."/>
            <person name="Terry A.Y."/>
            <person name="Boore J.L."/>
            <person name="Grigoriev I.V."/>
            <person name="Lindberg D.R."/>
            <person name="Seaver E.C."/>
            <person name="Weisblat D.A."/>
            <person name="Putnam N.H."/>
            <person name="Rokhsar D.S."/>
        </authorList>
    </citation>
    <scope>NUCLEOTIDE SEQUENCE</scope>
</reference>
<dbReference type="InterPro" id="IPR028889">
    <property type="entry name" value="USP"/>
</dbReference>
<dbReference type="InterPro" id="IPR050185">
    <property type="entry name" value="Ub_carboxyl-term_hydrolase"/>
</dbReference>
<dbReference type="EMBL" id="AMQM01007231">
    <property type="status" value="NOT_ANNOTATED_CDS"/>
    <property type="molecule type" value="Genomic_DNA"/>
</dbReference>
<proteinExistence type="predicted"/>
<dbReference type="GeneID" id="20216832"/>
<dbReference type="STRING" id="6412.T1G6Y5"/>
<dbReference type="Gene3D" id="3.90.70.10">
    <property type="entry name" value="Cysteine proteinases"/>
    <property type="match status" value="1"/>
</dbReference>
<evidence type="ECO:0000313" key="5">
    <source>
        <dbReference type="EnsemblMetazoa" id="HelroP88096"/>
    </source>
</evidence>
<evidence type="ECO:0000313" key="6">
    <source>
        <dbReference type="Proteomes" id="UP000015101"/>
    </source>
</evidence>
<dbReference type="PANTHER" id="PTHR21646:SF23">
    <property type="entry name" value="UBIQUITIN CARBOXYL-TERMINAL HYDROLASE USP2"/>
    <property type="match status" value="1"/>
</dbReference>
<dbReference type="OrthoDB" id="265306at2759"/>
<dbReference type="GO" id="GO:0004843">
    <property type="term" value="F:cysteine-type deubiquitinase activity"/>
    <property type="evidence" value="ECO:0007669"/>
    <property type="project" value="UniProtKB-EC"/>
</dbReference>
<dbReference type="InterPro" id="IPR018200">
    <property type="entry name" value="USP_CS"/>
</dbReference>
<organism evidence="5 6">
    <name type="scientific">Helobdella robusta</name>
    <name type="common">Californian leech</name>
    <dbReference type="NCBI Taxonomy" id="6412"/>
    <lineage>
        <taxon>Eukaryota</taxon>
        <taxon>Metazoa</taxon>
        <taxon>Spiralia</taxon>
        <taxon>Lophotrochozoa</taxon>
        <taxon>Annelida</taxon>
        <taxon>Clitellata</taxon>
        <taxon>Hirudinea</taxon>
        <taxon>Rhynchobdellida</taxon>
        <taxon>Glossiphoniidae</taxon>
        <taxon>Helobdella</taxon>
    </lineage>
</organism>
<accession>T1G6Y5</accession>
<keyword evidence="6" id="KW-1185">Reference proteome</keyword>
<dbReference type="Proteomes" id="UP000015101">
    <property type="component" value="Unassembled WGS sequence"/>
</dbReference>
<dbReference type="GO" id="GO:0005737">
    <property type="term" value="C:cytoplasm"/>
    <property type="evidence" value="ECO:0000318"/>
    <property type="project" value="GO_Central"/>
</dbReference>
<evidence type="ECO:0000259" key="3">
    <source>
        <dbReference type="PROSITE" id="PS50235"/>
    </source>
</evidence>
<dbReference type="RefSeq" id="XP_009028008.1">
    <property type="nucleotide sequence ID" value="XM_009029760.1"/>
</dbReference>
<dbReference type="KEGG" id="hro:HELRODRAFT_88096"/>
<dbReference type="InterPro" id="IPR038765">
    <property type="entry name" value="Papain-like_cys_pep_sf"/>
</dbReference>
<dbReference type="CTD" id="20216832"/>
<dbReference type="SUPFAM" id="SSF54001">
    <property type="entry name" value="Cysteine proteinases"/>
    <property type="match status" value="1"/>
</dbReference>
<dbReference type="PANTHER" id="PTHR21646">
    <property type="entry name" value="UBIQUITIN CARBOXYL-TERMINAL HYDROLASE"/>
    <property type="match status" value="1"/>
</dbReference>
<protein>
    <recommendedName>
        <fullName evidence="2">ubiquitinyl hydrolase 1</fullName>
        <ecNumber evidence="2">3.4.19.12</ecNumber>
    </recommendedName>
</protein>
<dbReference type="EC" id="3.4.19.12" evidence="2"/>
<dbReference type="PROSITE" id="PS00973">
    <property type="entry name" value="USP_2"/>
    <property type="match status" value="1"/>
</dbReference>
<evidence type="ECO:0000313" key="4">
    <source>
        <dbReference type="EMBL" id="ESN93865.1"/>
    </source>
</evidence>
<dbReference type="CDD" id="cd02674">
    <property type="entry name" value="Peptidase_C19R"/>
    <property type="match status" value="1"/>
</dbReference>
<dbReference type="HOGENOM" id="CLU_008279_1_2_1"/>
<sequence>CFMNSILQCLRHTKPLVDFCLNGKYRNEIQENINCSFVAAYTKLMRVTSGTSPYVSPCEFREHITRLTDRYKDYSQHDAQEFLIFLLEMLHCDLKRLNVSEIGGGGGAVVGIPKSKKESEIWNLFNNKEESEIINIFVGSLVSSLKCSNCKTKSKSSEPFLDLSLPLAENDKSEMTLNDCLAYFTKVEVLNGDNKPLCEHCNSKQTFHKKLRFEKFPQILILHLKRFSIAEKQENLIKFPLKKLNLTKFAASKSCPVLYDLYAVSNHMGSLNKGHYTACAKSDVTSLWNEYNDSRLTRIDESQVVTSNAYILFYERIL</sequence>
<feature type="domain" description="USP" evidence="3">
    <location>
        <begin position="1"/>
        <end position="317"/>
    </location>
</feature>
<evidence type="ECO:0000256" key="1">
    <source>
        <dbReference type="ARBA" id="ARBA00000707"/>
    </source>
</evidence>
<dbReference type="InParanoid" id="T1G6Y5"/>
<reference evidence="5" key="3">
    <citation type="submission" date="2015-06" db="UniProtKB">
        <authorList>
            <consortium name="EnsemblMetazoa"/>
        </authorList>
    </citation>
    <scope>IDENTIFICATION</scope>
</reference>
<gene>
    <name evidence="5" type="primary">20216832</name>
    <name evidence="4" type="ORF">HELRODRAFT_88096</name>
</gene>
<dbReference type="AlphaFoldDB" id="T1G6Y5"/>
<dbReference type="GO" id="GO:0016579">
    <property type="term" value="P:protein deubiquitination"/>
    <property type="evidence" value="ECO:0007669"/>
    <property type="project" value="InterPro"/>
</dbReference>
<dbReference type="OMA" id="EKSKRMW"/>
<reference evidence="6" key="1">
    <citation type="submission" date="2012-12" db="EMBL/GenBank/DDBJ databases">
        <authorList>
            <person name="Hellsten U."/>
            <person name="Grimwood J."/>
            <person name="Chapman J.A."/>
            <person name="Shapiro H."/>
            <person name="Aerts A."/>
            <person name="Otillar R.P."/>
            <person name="Terry A.Y."/>
            <person name="Boore J.L."/>
            <person name="Simakov O."/>
            <person name="Marletaz F."/>
            <person name="Cho S.-J."/>
            <person name="Edsinger-Gonzales E."/>
            <person name="Havlak P."/>
            <person name="Kuo D.-H."/>
            <person name="Larsson T."/>
            <person name="Lv J."/>
            <person name="Arendt D."/>
            <person name="Savage R."/>
            <person name="Osoegawa K."/>
            <person name="de Jong P."/>
            <person name="Lindberg D.R."/>
            <person name="Seaver E.C."/>
            <person name="Weisblat D.A."/>
            <person name="Putnam N.H."/>
            <person name="Grigoriev I.V."/>
            <person name="Rokhsar D.S."/>
        </authorList>
    </citation>
    <scope>NUCLEOTIDE SEQUENCE</scope>
</reference>
<evidence type="ECO:0000256" key="2">
    <source>
        <dbReference type="ARBA" id="ARBA00012759"/>
    </source>
</evidence>